<sequence>MLTLYANFKGGTGKSTIVFNMGVWLAARGHSVTICDLDPQRTVTDVAEIRDEMGFEPTLAVTHALPDRGKTTGQWLADVGLSDSGAMRAAIRAAGRIVVPVTPSQADIWATQHFLEIIAEERAEGDRPEVLGFVNRADPHPRSRENAETVAALTALAGIEALQPRLVQRLAFRRSFSEGLAPGELEPGGKAARELDALARAIHGPAR</sequence>
<dbReference type="PANTHER" id="PTHR13696:SF96">
    <property type="entry name" value="COBQ_COBB_MIND_PARA NUCLEOTIDE BINDING DOMAIN-CONTAINING PROTEIN"/>
    <property type="match status" value="1"/>
</dbReference>
<dbReference type="InterPro" id="IPR002586">
    <property type="entry name" value="CobQ/CobB/MinD/ParA_Nub-bd_dom"/>
</dbReference>
<dbReference type="AlphaFoldDB" id="A0A5D0RIY6"/>
<dbReference type="SUPFAM" id="SSF52540">
    <property type="entry name" value="P-loop containing nucleoside triphosphate hydrolases"/>
    <property type="match status" value="1"/>
</dbReference>
<organism evidence="2 3">
    <name type="scientific">Maritimibacter fusiformis</name>
    <dbReference type="NCBI Taxonomy" id="2603819"/>
    <lineage>
        <taxon>Bacteria</taxon>
        <taxon>Pseudomonadati</taxon>
        <taxon>Pseudomonadota</taxon>
        <taxon>Alphaproteobacteria</taxon>
        <taxon>Rhodobacterales</taxon>
        <taxon>Roseobacteraceae</taxon>
        <taxon>Maritimibacter</taxon>
    </lineage>
</organism>
<evidence type="ECO:0000313" key="2">
    <source>
        <dbReference type="EMBL" id="TYB81393.1"/>
    </source>
</evidence>
<dbReference type="Pfam" id="PF01656">
    <property type="entry name" value="CbiA"/>
    <property type="match status" value="1"/>
</dbReference>
<feature type="domain" description="CobQ/CobB/MinD/ParA nucleotide binding" evidence="1">
    <location>
        <begin position="6"/>
        <end position="178"/>
    </location>
</feature>
<dbReference type="Proteomes" id="UP000322080">
    <property type="component" value="Unassembled WGS sequence"/>
</dbReference>
<accession>A0A5D0RIY6</accession>
<dbReference type="PANTHER" id="PTHR13696">
    <property type="entry name" value="P-LOOP CONTAINING NUCLEOSIDE TRIPHOSPHATE HYDROLASE"/>
    <property type="match status" value="1"/>
</dbReference>
<dbReference type="EMBL" id="VSIY01000006">
    <property type="protein sequence ID" value="TYB81393.1"/>
    <property type="molecule type" value="Genomic_DNA"/>
</dbReference>
<reference evidence="2 3" key="1">
    <citation type="submission" date="2019-08" db="EMBL/GenBank/DDBJ databases">
        <title>Identification of a novel species of the genus Boseongicola.</title>
        <authorList>
            <person name="Zhang X.-Q."/>
        </authorList>
    </citation>
    <scope>NUCLEOTIDE SEQUENCE [LARGE SCALE GENOMIC DNA]</scope>
    <source>
        <strain evidence="2 3">HY14</strain>
    </source>
</reference>
<name>A0A5D0RIY6_9RHOB</name>
<evidence type="ECO:0000259" key="1">
    <source>
        <dbReference type="Pfam" id="PF01656"/>
    </source>
</evidence>
<dbReference type="PIRSF" id="PIRSF009320">
    <property type="entry name" value="Nuc_binding_HP_1000"/>
    <property type="match status" value="1"/>
</dbReference>
<dbReference type="CDD" id="cd02042">
    <property type="entry name" value="ParAB_family"/>
    <property type="match status" value="1"/>
</dbReference>
<proteinExistence type="predicted"/>
<dbReference type="Gene3D" id="3.40.50.300">
    <property type="entry name" value="P-loop containing nucleotide triphosphate hydrolases"/>
    <property type="match status" value="1"/>
</dbReference>
<protein>
    <submittedName>
        <fullName evidence="2">AAA family ATPase</fullName>
    </submittedName>
</protein>
<keyword evidence="3" id="KW-1185">Reference proteome</keyword>
<evidence type="ECO:0000313" key="3">
    <source>
        <dbReference type="Proteomes" id="UP000322080"/>
    </source>
</evidence>
<comment type="caution">
    <text evidence="2">The sequence shown here is derived from an EMBL/GenBank/DDBJ whole genome shotgun (WGS) entry which is preliminary data.</text>
</comment>
<dbReference type="RefSeq" id="WP_148377787.1">
    <property type="nucleotide sequence ID" value="NZ_VSIY01000006.1"/>
</dbReference>
<dbReference type="InterPro" id="IPR050678">
    <property type="entry name" value="DNA_Partitioning_ATPase"/>
</dbReference>
<gene>
    <name evidence="2" type="ORF">FVF75_09790</name>
</gene>
<dbReference type="InterPro" id="IPR027417">
    <property type="entry name" value="P-loop_NTPase"/>
</dbReference>